<dbReference type="Proteomes" id="UP001500212">
    <property type="component" value="Unassembled WGS sequence"/>
</dbReference>
<gene>
    <name evidence="1" type="ORF">GCM10023195_13450</name>
</gene>
<evidence type="ECO:0000313" key="1">
    <source>
        <dbReference type="EMBL" id="GAA4603986.1"/>
    </source>
</evidence>
<protein>
    <recommendedName>
        <fullName evidence="3">MalT-like TPR region domain-containing protein</fullName>
    </recommendedName>
</protein>
<reference evidence="2" key="1">
    <citation type="journal article" date="2019" name="Int. J. Syst. Evol. Microbiol.">
        <title>The Global Catalogue of Microorganisms (GCM) 10K type strain sequencing project: providing services to taxonomists for standard genome sequencing and annotation.</title>
        <authorList>
            <consortium name="The Broad Institute Genomics Platform"/>
            <consortium name="The Broad Institute Genome Sequencing Center for Infectious Disease"/>
            <person name="Wu L."/>
            <person name="Ma J."/>
        </authorList>
    </citation>
    <scope>NUCLEOTIDE SEQUENCE [LARGE SCALE GENOMIC DNA]</scope>
    <source>
        <strain evidence="2">JCM 17938</strain>
    </source>
</reference>
<name>A0ABP8TG75_9ACTN</name>
<evidence type="ECO:0008006" key="3">
    <source>
        <dbReference type="Google" id="ProtNLM"/>
    </source>
</evidence>
<sequence length="464" mass="50901">MNLVSQLHPCGRLPLAVCLSAAALATHPDWQITSLTPGSIPPDPDPDDGAMTVFDSAYNALPDETRRAYRLLSRNPGTDTSPEGAAALLGRTVEAATDRLEQLVEARLMDEQHGRYFFHDVTTDHARATSLKHGSHDDAANALTRQSYWYLRMAAAAARAIIGGRWYLGAVFTAPPITQFTEATALDWLETERYNLAAIAEAARKRGQYAVAWQIAEAAWPLFVRHRHYDLWILIYEIGHQAARAAGDPQAEARMLQGQASAYLTQRKFGHAAGLADQALELARATGHRHAEGTSLEQLGLALLGRDQHVVATEHFQSARDVYHALGDERDAAIMTRHLGEAAIAAELYHGAIKHLTEADGWFALQAKEGYLRSRCLGPLGHAYRRVGRLDDARTALTTALELARDASAHQQQAGLLVELADLAADMDDTDLEQRHLREAHVIYEQLGAPEAARVADRLVPQNP</sequence>
<proteinExistence type="predicted"/>
<dbReference type="InterPro" id="IPR011990">
    <property type="entry name" value="TPR-like_helical_dom_sf"/>
</dbReference>
<dbReference type="SMART" id="SM00028">
    <property type="entry name" value="TPR"/>
    <property type="match status" value="2"/>
</dbReference>
<evidence type="ECO:0000313" key="2">
    <source>
        <dbReference type="Proteomes" id="UP001500212"/>
    </source>
</evidence>
<organism evidence="1 2">
    <name type="scientific">Actinoallomurus liliacearum</name>
    <dbReference type="NCBI Taxonomy" id="1080073"/>
    <lineage>
        <taxon>Bacteria</taxon>
        <taxon>Bacillati</taxon>
        <taxon>Actinomycetota</taxon>
        <taxon>Actinomycetes</taxon>
        <taxon>Streptosporangiales</taxon>
        <taxon>Thermomonosporaceae</taxon>
        <taxon>Actinoallomurus</taxon>
    </lineage>
</organism>
<keyword evidence="2" id="KW-1185">Reference proteome</keyword>
<dbReference type="InterPro" id="IPR019734">
    <property type="entry name" value="TPR_rpt"/>
</dbReference>
<dbReference type="EMBL" id="BAABHJ010000003">
    <property type="protein sequence ID" value="GAA4603986.1"/>
    <property type="molecule type" value="Genomic_DNA"/>
</dbReference>
<dbReference type="Gene3D" id="1.25.40.10">
    <property type="entry name" value="Tetratricopeptide repeat domain"/>
    <property type="match status" value="2"/>
</dbReference>
<comment type="caution">
    <text evidence="1">The sequence shown here is derived from an EMBL/GenBank/DDBJ whole genome shotgun (WGS) entry which is preliminary data.</text>
</comment>
<accession>A0ABP8TG75</accession>
<dbReference type="SUPFAM" id="SSF48452">
    <property type="entry name" value="TPR-like"/>
    <property type="match status" value="2"/>
</dbReference>